<organism evidence="1 2">
    <name type="scientific">Aspergillus pseudonomiae</name>
    <dbReference type="NCBI Taxonomy" id="1506151"/>
    <lineage>
        <taxon>Eukaryota</taxon>
        <taxon>Fungi</taxon>
        <taxon>Dikarya</taxon>
        <taxon>Ascomycota</taxon>
        <taxon>Pezizomycotina</taxon>
        <taxon>Eurotiomycetes</taxon>
        <taxon>Eurotiomycetidae</taxon>
        <taxon>Eurotiales</taxon>
        <taxon>Aspergillaceae</taxon>
        <taxon>Aspergillus</taxon>
        <taxon>Aspergillus subgen. Circumdati</taxon>
    </lineage>
</organism>
<evidence type="ECO:0000313" key="2">
    <source>
        <dbReference type="Proteomes" id="UP000325579"/>
    </source>
</evidence>
<accession>A0A5N7DP68</accession>
<name>A0A5N7DP68_9EURO</name>
<reference evidence="1 2" key="1">
    <citation type="submission" date="2019-04" db="EMBL/GenBank/DDBJ databases">
        <authorList>
            <consortium name="DOE Joint Genome Institute"/>
            <person name="Mondo S."/>
            <person name="Kjaerbolling I."/>
            <person name="Vesth T."/>
            <person name="Frisvad J.C."/>
            <person name="Nybo J.L."/>
            <person name="Theobald S."/>
            <person name="Kildgaard S."/>
            <person name="Isbrandt T."/>
            <person name="Kuo A."/>
            <person name="Sato A."/>
            <person name="Lyhne E.K."/>
            <person name="Kogle M.E."/>
            <person name="Wiebenga A."/>
            <person name="Kun R.S."/>
            <person name="Lubbers R.J."/>
            <person name="Makela M.R."/>
            <person name="Barry K."/>
            <person name="Chovatia M."/>
            <person name="Clum A."/>
            <person name="Daum C."/>
            <person name="Haridas S."/>
            <person name="He G."/>
            <person name="LaButti K."/>
            <person name="Lipzen A."/>
            <person name="Riley R."/>
            <person name="Salamov A."/>
            <person name="Simmons B.A."/>
            <person name="Magnuson J.K."/>
            <person name="Henrissat B."/>
            <person name="Mortensen U.H."/>
            <person name="Larsen T.O."/>
            <person name="Devries R.P."/>
            <person name="Grigoriev I.V."/>
            <person name="Machida M."/>
            <person name="Baker S.E."/>
            <person name="Andersen M.R."/>
            <person name="Cantor M.N."/>
            <person name="Hua S.X."/>
        </authorList>
    </citation>
    <scope>NUCLEOTIDE SEQUENCE [LARGE SCALE GENOMIC DNA]</scope>
    <source>
        <strain evidence="1 2">CBS 119388</strain>
    </source>
</reference>
<evidence type="ECO:0000313" key="1">
    <source>
        <dbReference type="EMBL" id="KAE8408267.1"/>
    </source>
</evidence>
<dbReference type="RefSeq" id="XP_031945586.1">
    <property type="nucleotide sequence ID" value="XM_032080937.1"/>
</dbReference>
<sequence>MWRTRVDRRMQNICHFFFVCCSFSPFEGWQHMCLYTSAATKAQHDELEHDECSRCIRKMLAGKVSGPLENVDLQRILIVRARLWRSTPYHLCGCEWQAAIVDPYSLGRLNVL</sequence>
<proteinExistence type="predicted"/>
<dbReference type="AlphaFoldDB" id="A0A5N7DP68"/>
<protein>
    <submittedName>
        <fullName evidence="1">Uncharacterized protein</fullName>
    </submittedName>
</protein>
<dbReference type="GeneID" id="43665628"/>
<keyword evidence="2" id="KW-1185">Reference proteome</keyword>
<dbReference type="EMBL" id="ML736744">
    <property type="protein sequence ID" value="KAE8408267.1"/>
    <property type="molecule type" value="Genomic_DNA"/>
</dbReference>
<dbReference type="Proteomes" id="UP000325579">
    <property type="component" value="Unassembled WGS sequence"/>
</dbReference>
<gene>
    <name evidence="1" type="ORF">BDV37DRAFT_239263</name>
</gene>